<dbReference type="EC" id="4.2.1.8" evidence="7"/>
<evidence type="ECO:0000256" key="7">
    <source>
        <dbReference type="ARBA" id="ARBA00012927"/>
    </source>
</evidence>
<comment type="cofactor">
    <cofactor evidence="3">
        <name>Fe(2+)</name>
        <dbReference type="ChEBI" id="CHEBI:29033"/>
    </cofactor>
</comment>
<evidence type="ECO:0000256" key="9">
    <source>
        <dbReference type="ARBA" id="ARBA00023211"/>
    </source>
</evidence>
<evidence type="ECO:0000313" key="12">
    <source>
        <dbReference type="Proteomes" id="UP000250369"/>
    </source>
</evidence>
<dbReference type="PANTHER" id="PTHR30387:SF2">
    <property type="entry name" value="MANNONATE DEHYDRATASE"/>
    <property type="match status" value="1"/>
</dbReference>
<dbReference type="Pfam" id="PF03786">
    <property type="entry name" value="UxuA"/>
    <property type="match status" value="2"/>
</dbReference>
<evidence type="ECO:0000313" key="11">
    <source>
        <dbReference type="EMBL" id="RAV11111.1"/>
    </source>
</evidence>
<evidence type="ECO:0000256" key="4">
    <source>
        <dbReference type="ARBA" id="ARBA00002713"/>
    </source>
</evidence>
<evidence type="ECO:0000256" key="6">
    <source>
        <dbReference type="ARBA" id="ARBA00007389"/>
    </source>
</evidence>
<sequence>MKLAEVLSGYPNRLWTLSKQVGVTHAVARMPEEVNGVMPWDYMSLLYLKQRFAGHGLKLEVMEPGLDMQKVKQSLPGRDEEIEQVKQLIRNMGALGIPVLCYNFMAQFNWMRSSTSIPTRGGAMVTGYDHEDMRHAPLTEAGVISEDRLWSGLEYFLKRVVPVAEEAGVKLALHPDDPPLSPIRGISRIITSADALKQAIDLVPSDYSGITFCQGTLSTAGENIPEQIRRFGKLDKIFFVHFRDVRGTPEKFIETFHDDGQTDMFEAMKTYCEIGFDGPVRVDHVPTMEGERNDEPGYESLGRLFAVGYLKGLLEGARKTAGSGPVE</sequence>
<accession>A0A329LT32</accession>
<organism evidence="11 12">
    <name type="scientific">Paenibacillus contaminans</name>
    <dbReference type="NCBI Taxonomy" id="450362"/>
    <lineage>
        <taxon>Bacteria</taxon>
        <taxon>Bacillati</taxon>
        <taxon>Bacillota</taxon>
        <taxon>Bacilli</taxon>
        <taxon>Bacillales</taxon>
        <taxon>Paenibacillaceae</taxon>
        <taxon>Paenibacillus</taxon>
    </lineage>
</organism>
<dbReference type="GO" id="GO:0008927">
    <property type="term" value="F:mannonate dehydratase activity"/>
    <property type="evidence" value="ECO:0007669"/>
    <property type="project" value="UniProtKB-EC"/>
</dbReference>
<dbReference type="Proteomes" id="UP000250369">
    <property type="component" value="Unassembled WGS sequence"/>
</dbReference>
<keyword evidence="12" id="KW-1185">Reference proteome</keyword>
<keyword evidence="10" id="KW-0456">Lyase</keyword>
<keyword evidence="8" id="KW-0408">Iron</keyword>
<keyword evidence="9" id="KW-0464">Manganese</keyword>
<comment type="pathway">
    <text evidence="5">Carbohydrate metabolism; pentose and glucuronate interconversion.</text>
</comment>
<proteinExistence type="inferred from homology"/>
<comment type="cofactor">
    <cofactor evidence="2">
        <name>Mn(2+)</name>
        <dbReference type="ChEBI" id="CHEBI:29035"/>
    </cofactor>
</comment>
<dbReference type="PIRSF" id="PIRSF016049">
    <property type="entry name" value="Man_dehyd"/>
    <property type="match status" value="1"/>
</dbReference>
<reference evidence="11 12" key="1">
    <citation type="journal article" date="2009" name="Int. J. Syst. Evol. Microbiol.">
        <title>Paenibacillus contaminans sp. nov., isolated from a contaminated laboratory plate.</title>
        <authorList>
            <person name="Chou J.H."/>
            <person name="Lee J.H."/>
            <person name="Lin M.C."/>
            <person name="Chang P.S."/>
            <person name="Arun A.B."/>
            <person name="Young C.C."/>
            <person name="Chen W.M."/>
        </authorList>
    </citation>
    <scope>NUCLEOTIDE SEQUENCE [LARGE SCALE GENOMIC DNA]</scope>
    <source>
        <strain evidence="11 12">CKOBP-6</strain>
    </source>
</reference>
<dbReference type="SUPFAM" id="SSF51658">
    <property type="entry name" value="Xylose isomerase-like"/>
    <property type="match status" value="1"/>
</dbReference>
<gene>
    <name evidence="11" type="ORF">DQG23_36690</name>
</gene>
<protein>
    <recommendedName>
        <fullName evidence="7">mannonate dehydratase</fullName>
        <ecNumber evidence="7">4.2.1.8</ecNumber>
    </recommendedName>
</protein>
<dbReference type="GO" id="GO:0008198">
    <property type="term" value="F:ferrous iron binding"/>
    <property type="evidence" value="ECO:0007669"/>
    <property type="project" value="TreeGrafter"/>
</dbReference>
<comment type="caution">
    <text evidence="11">The sequence shown here is derived from an EMBL/GenBank/DDBJ whole genome shotgun (WGS) entry which is preliminary data.</text>
</comment>
<evidence type="ECO:0000256" key="3">
    <source>
        <dbReference type="ARBA" id="ARBA00001954"/>
    </source>
</evidence>
<evidence type="ECO:0000256" key="5">
    <source>
        <dbReference type="ARBA" id="ARBA00004892"/>
    </source>
</evidence>
<comment type="similarity">
    <text evidence="6">Belongs to the mannonate dehydratase family.</text>
</comment>
<dbReference type="InterPro" id="IPR036237">
    <property type="entry name" value="Xyl_isomerase-like_sf"/>
</dbReference>
<dbReference type="RefSeq" id="WP_113036010.1">
    <property type="nucleotide sequence ID" value="NZ_QMFB01000039.1"/>
</dbReference>
<comment type="catalytic activity">
    <reaction evidence="1">
        <text>D-mannonate = 2-dehydro-3-deoxy-D-gluconate + H2O</text>
        <dbReference type="Rhea" id="RHEA:20097"/>
        <dbReference type="ChEBI" id="CHEBI:15377"/>
        <dbReference type="ChEBI" id="CHEBI:17767"/>
        <dbReference type="ChEBI" id="CHEBI:57990"/>
        <dbReference type="EC" id="4.2.1.8"/>
    </reaction>
</comment>
<evidence type="ECO:0000256" key="10">
    <source>
        <dbReference type="ARBA" id="ARBA00023239"/>
    </source>
</evidence>
<dbReference type="GO" id="GO:0042840">
    <property type="term" value="P:D-glucuronate catabolic process"/>
    <property type="evidence" value="ECO:0007669"/>
    <property type="project" value="TreeGrafter"/>
</dbReference>
<dbReference type="InterPro" id="IPR004628">
    <property type="entry name" value="Man_deHydtase"/>
</dbReference>
<evidence type="ECO:0000256" key="1">
    <source>
        <dbReference type="ARBA" id="ARBA00001794"/>
    </source>
</evidence>
<name>A0A329LT32_9BACL</name>
<evidence type="ECO:0000256" key="8">
    <source>
        <dbReference type="ARBA" id="ARBA00023004"/>
    </source>
</evidence>
<dbReference type="OrthoDB" id="9780250at2"/>
<dbReference type="PANTHER" id="PTHR30387">
    <property type="entry name" value="MANNONATE DEHYDRATASE"/>
    <property type="match status" value="1"/>
</dbReference>
<dbReference type="EMBL" id="QMFB01000039">
    <property type="protein sequence ID" value="RAV11111.1"/>
    <property type="molecule type" value="Genomic_DNA"/>
</dbReference>
<evidence type="ECO:0000256" key="2">
    <source>
        <dbReference type="ARBA" id="ARBA00001936"/>
    </source>
</evidence>
<dbReference type="GO" id="GO:0030145">
    <property type="term" value="F:manganese ion binding"/>
    <property type="evidence" value="ECO:0007669"/>
    <property type="project" value="TreeGrafter"/>
</dbReference>
<dbReference type="UniPathway" id="UPA00246"/>
<comment type="function">
    <text evidence="4">Catalyzes the dehydration of D-mannonate.</text>
</comment>
<dbReference type="AlphaFoldDB" id="A0A329LT32"/>
<dbReference type="Gene3D" id="3.20.20.150">
    <property type="entry name" value="Divalent-metal-dependent TIM barrel enzymes"/>
    <property type="match status" value="1"/>
</dbReference>